<reference evidence="2 3" key="1">
    <citation type="journal article" date="2020" name="G3 (Bethesda)">
        <title>Improved Reference Genome for Cyclotella cryptica CCMP332, a Model for Cell Wall Morphogenesis, Salinity Adaptation, and Lipid Production in Diatoms (Bacillariophyta).</title>
        <authorList>
            <person name="Roberts W.R."/>
            <person name="Downey K.M."/>
            <person name="Ruck E.C."/>
            <person name="Traller J.C."/>
            <person name="Alverson A.J."/>
        </authorList>
    </citation>
    <scope>NUCLEOTIDE SEQUENCE [LARGE SCALE GENOMIC DNA]</scope>
    <source>
        <strain evidence="2 3">CCMP332</strain>
    </source>
</reference>
<protein>
    <submittedName>
        <fullName evidence="2">Uncharacterized protein</fullName>
    </submittedName>
</protein>
<comment type="caution">
    <text evidence="2">The sequence shown here is derived from an EMBL/GenBank/DDBJ whole genome shotgun (WGS) entry which is preliminary data.</text>
</comment>
<dbReference type="EMBL" id="JABMIG020000455">
    <property type="protein sequence ID" value="KAL3777259.1"/>
    <property type="molecule type" value="Genomic_DNA"/>
</dbReference>
<feature type="compositionally biased region" description="Low complexity" evidence="1">
    <location>
        <begin position="12"/>
        <end position="31"/>
    </location>
</feature>
<evidence type="ECO:0000313" key="2">
    <source>
        <dbReference type="EMBL" id="KAL3777259.1"/>
    </source>
</evidence>
<feature type="compositionally biased region" description="Basic and acidic residues" evidence="1">
    <location>
        <begin position="343"/>
        <end position="360"/>
    </location>
</feature>
<gene>
    <name evidence="2" type="ORF">HJC23_005766</name>
</gene>
<dbReference type="AlphaFoldDB" id="A0ABD3NN90"/>
<feature type="compositionally biased region" description="Low complexity" evidence="1">
    <location>
        <begin position="361"/>
        <end position="372"/>
    </location>
</feature>
<evidence type="ECO:0000313" key="3">
    <source>
        <dbReference type="Proteomes" id="UP001516023"/>
    </source>
</evidence>
<feature type="region of interest" description="Disordered" evidence="1">
    <location>
        <begin position="343"/>
        <end position="375"/>
    </location>
</feature>
<feature type="region of interest" description="Disordered" evidence="1">
    <location>
        <begin position="1"/>
        <end position="47"/>
    </location>
</feature>
<keyword evidence="3" id="KW-1185">Reference proteome</keyword>
<organism evidence="2 3">
    <name type="scientific">Cyclotella cryptica</name>
    <dbReference type="NCBI Taxonomy" id="29204"/>
    <lineage>
        <taxon>Eukaryota</taxon>
        <taxon>Sar</taxon>
        <taxon>Stramenopiles</taxon>
        <taxon>Ochrophyta</taxon>
        <taxon>Bacillariophyta</taxon>
        <taxon>Coscinodiscophyceae</taxon>
        <taxon>Thalassiosirophycidae</taxon>
        <taxon>Stephanodiscales</taxon>
        <taxon>Stephanodiscaceae</taxon>
        <taxon>Cyclotella</taxon>
    </lineage>
</organism>
<name>A0ABD3NN90_9STRA</name>
<sequence>MAPHKSKAIGRSCSNPSSSSSSSHAESAMSSRQQEASEPALRVDDFSARRSARVSSGRYVADNDTWVEALAVCEMTNDSKKASNSVKGGTGLLKKLKSKSNTGSSETLHDGSNLQQQQDAEMVIAAQRLALRPYFQSQNTGQRVWDEPPSGASNIVYASSEARKMAQAQLEEMRATYAHAAVLRRSERDEPVSNKNLNEVDKTSGGRRLALPRLFKKTSKLSHETEGQPFSTALVASSNSVANAAVRSSAARTGIPMSILEESVNLASESSYEHDLQMAMMLSMGIGRGSVMGVGDCPSNINESDPYSFDFESPNNSTPAAAARREREQIAMAMALSLAEEKARRAPVENCRQSKSDQTTKTRATTSTNETTNAALSLLPKQSENLAPPPTMSQIESDFEISCNGLI</sequence>
<dbReference type="Proteomes" id="UP001516023">
    <property type="component" value="Unassembled WGS sequence"/>
</dbReference>
<dbReference type="PROSITE" id="PS50330">
    <property type="entry name" value="UIM"/>
    <property type="match status" value="1"/>
</dbReference>
<proteinExistence type="predicted"/>
<feature type="region of interest" description="Disordered" evidence="1">
    <location>
        <begin position="77"/>
        <end position="116"/>
    </location>
</feature>
<accession>A0ABD3NN90</accession>
<dbReference type="InterPro" id="IPR003903">
    <property type="entry name" value="UIM_dom"/>
</dbReference>
<evidence type="ECO:0000256" key="1">
    <source>
        <dbReference type="SAM" id="MobiDB-lite"/>
    </source>
</evidence>